<dbReference type="OrthoDB" id="851096at2759"/>
<comment type="caution">
    <text evidence="1">The sequence shown here is derived from an EMBL/GenBank/DDBJ whole genome shotgun (WGS) entry which is preliminary data.</text>
</comment>
<evidence type="ECO:0000313" key="1">
    <source>
        <dbReference type="EMBL" id="KAI0516061.1"/>
    </source>
</evidence>
<protein>
    <recommendedName>
        <fullName evidence="3">UBN2 domain-containing protein</fullName>
    </recommendedName>
</protein>
<sequence>MKPSESISDMYTRFTQIVTSLHALGRELTNYERVNKIMRCLPSSFDVDNLLGSLIAYEQGVNQRNLNAGEKMKEKIVSLKANNTDTDSSRSKNDDVSFIKRQFKSF</sequence>
<organism evidence="1 2">
    <name type="scientific">Dendrobium nobile</name>
    <name type="common">Orchid</name>
    <dbReference type="NCBI Taxonomy" id="94219"/>
    <lineage>
        <taxon>Eukaryota</taxon>
        <taxon>Viridiplantae</taxon>
        <taxon>Streptophyta</taxon>
        <taxon>Embryophyta</taxon>
        <taxon>Tracheophyta</taxon>
        <taxon>Spermatophyta</taxon>
        <taxon>Magnoliopsida</taxon>
        <taxon>Liliopsida</taxon>
        <taxon>Asparagales</taxon>
        <taxon>Orchidaceae</taxon>
        <taxon>Epidendroideae</taxon>
        <taxon>Malaxideae</taxon>
        <taxon>Dendrobiinae</taxon>
        <taxon>Dendrobium</taxon>
    </lineage>
</organism>
<dbReference type="Proteomes" id="UP000829196">
    <property type="component" value="Unassembled WGS sequence"/>
</dbReference>
<dbReference type="Pfam" id="PF14223">
    <property type="entry name" value="Retrotran_gag_2"/>
    <property type="match status" value="1"/>
</dbReference>
<evidence type="ECO:0000313" key="2">
    <source>
        <dbReference type="Proteomes" id="UP000829196"/>
    </source>
</evidence>
<keyword evidence="2" id="KW-1185">Reference proteome</keyword>
<gene>
    <name evidence="1" type="ORF">KFK09_008733</name>
</gene>
<reference evidence="1" key="1">
    <citation type="journal article" date="2022" name="Front. Genet.">
        <title>Chromosome-Scale Assembly of the Dendrobium nobile Genome Provides Insights Into the Molecular Mechanism of the Biosynthesis of the Medicinal Active Ingredient of Dendrobium.</title>
        <authorList>
            <person name="Xu Q."/>
            <person name="Niu S.-C."/>
            <person name="Li K.-L."/>
            <person name="Zheng P.-J."/>
            <person name="Zhang X.-J."/>
            <person name="Jia Y."/>
            <person name="Liu Y."/>
            <person name="Niu Y.-X."/>
            <person name="Yu L.-H."/>
            <person name="Chen D.-F."/>
            <person name="Zhang G.-Q."/>
        </authorList>
    </citation>
    <scope>NUCLEOTIDE SEQUENCE</scope>
    <source>
        <tissue evidence="1">Leaf</tissue>
    </source>
</reference>
<accession>A0A8T3BLI5</accession>
<evidence type="ECO:0008006" key="3">
    <source>
        <dbReference type="Google" id="ProtNLM"/>
    </source>
</evidence>
<dbReference type="AlphaFoldDB" id="A0A8T3BLI5"/>
<name>A0A8T3BLI5_DENNO</name>
<proteinExistence type="predicted"/>
<dbReference type="SMR" id="A0A8T3BLI5"/>
<dbReference type="EMBL" id="JAGYWB010000007">
    <property type="protein sequence ID" value="KAI0516061.1"/>
    <property type="molecule type" value="Genomic_DNA"/>
</dbReference>